<keyword evidence="3 5" id="KW-0808">Transferase</keyword>
<evidence type="ECO:0000256" key="3">
    <source>
        <dbReference type="ARBA" id="ARBA00022679"/>
    </source>
</evidence>
<feature type="domain" description="Glycosyltransferase subfamily 4-like N-terminal" evidence="4">
    <location>
        <begin position="79"/>
        <end position="151"/>
    </location>
</feature>
<dbReference type="Gene3D" id="3.40.50.2000">
    <property type="entry name" value="Glycogen Phosphorylase B"/>
    <property type="match status" value="2"/>
</dbReference>
<proteinExistence type="predicted"/>
<name>A0A0F0LEW9_9MICO</name>
<dbReference type="Proteomes" id="UP000033740">
    <property type="component" value="Unassembled WGS sequence"/>
</dbReference>
<evidence type="ECO:0000313" key="6">
    <source>
        <dbReference type="Proteomes" id="UP000033740"/>
    </source>
</evidence>
<sequence>MTGRPLTFLVPEGIDDPARVSGGNVYDRRMRDGLGSRGWRVTTVETSDGSGATSALREVPRGATVLVDGLVALRAPEAVAAAAARVRTVVLAHMVAAAFPDATAPTVAAERLALTAAGHVVVTSRWTAEELHRRGLAAPDRVTIAPPGVDVPAEHSLSAAGKEPPRLDLLCVGVVAPHKGQDVLLAALDRLQGRGWTCRIVGSSRPFGAFASSVTRAAQRFSGRVQLTGVLDGPQLAAEYRRSALLVAPSRVESSGMAIAEARGHGVPVLAAQVGGIPDTVAGGGAVLVPPGDPVALAAALDAWMMDPALRRRLRAEARAARAGLPTWAGTVAALSTALESS</sequence>
<organism evidence="5 6">
    <name type="scientific">Microbacterium azadirachtae</name>
    <dbReference type="NCBI Taxonomy" id="582680"/>
    <lineage>
        <taxon>Bacteria</taxon>
        <taxon>Bacillati</taxon>
        <taxon>Actinomycetota</taxon>
        <taxon>Actinomycetes</taxon>
        <taxon>Micrococcales</taxon>
        <taxon>Microbacteriaceae</taxon>
        <taxon>Microbacterium</taxon>
    </lineage>
</organism>
<keyword evidence="2 5" id="KW-0328">Glycosyltransferase</keyword>
<evidence type="ECO:0000259" key="4">
    <source>
        <dbReference type="Pfam" id="PF13439"/>
    </source>
</evidence>
<accession>A0A0F0LEW9</accession>
<dbReference type="SUPFAM" id="SSF53756">
    <property type="entry name" value="UDP-Glycosyltransferase/glycogen phosphorylase"/>
    <property type="match status" value="1"/>
</dbReference>
<dbReference type="AlphaFoldDB" id="A0A0F0LEW9"/>
<dbReference type="STRING" id="582680.RS86_02948"/>
<dbReference type="InterPro" id="IPR050194">
    <property type="entry name" value="Glycosyltransferase_grp1"/>
</dbReference>
<dbReference type="PANTHER" id="PTHR45947">
    <property type="entry name" value="SULFOQUINOVOSYL TRANSFERASE SQD2"/>
    <property type="match status" value="1"/>
</dbReference>
<dbReference type="Pfam" id="PF13692">
    <property type="entry name" value="Glyco_trans_1_4"/>
    <property type="match status" value="1"/>
</dbReference>
<evidence type="ECO:0000313" key="5">
    <source>
        <dbReference type="EMBL" id="KJL31673.1"/>
    </source>
</evidence>
<dbReference type="RefSeq" id="WP_045273030.1">
    <property type="nucleotide sequence ID" value="NZ_JYIX01000038.1"/>
</dbReference>
<dbReference type="CDD" id="cd03801">
    <property type="entry name" value="GT4_PimA-like"/>
    <property type="match status" value="1"/>
</dbReference>
<evidence type="ECO:0000256" key="1">
    <source>
        <dbReference type="ARBA" id="ARBA00021292"/>
    </source>
</evidence>
<dbReference type="PANTHER" id="PTHR45947:SF3">
    <property type="entry name" value="SULFOQUINOVOSYL TRANSFERASE SQD2"/>
    <property type="match status" value="1"/>
</dbReference>
<evidence type="ECO:0000256" key="2">
    <source>
        <dbReference type="ARBA" id="ARBA00022676"/>
    </source>
</evidence>
<dbReference type="Pfam" id="PF13439">
    <property type="entry name" value="Glyco_transf_4"/>
    <property type="match status" value="1"/>
</dbReference>
<reference evidence="5 6" key="1">
    <citation type="submission" date="2015-02" db="EMBL/GenBank/DDBJ databases">
        <title>Draft genome sequences of ten Microbacterium spp. with emphasis on heavy metal contaminated environments.</title>
        <authorList>
            <person name="Corretto E."/>
        </authorList>
    </citation>
    <scope>NUCLEOTIDE SEQUENCE [LARGE SCALE GENOMIC DNA]</scope>
    <source>
        <strain evidence="5 6">ARN176</strain>
    </source>
</reference>
<dbReference type="GO" id="GO:1901137">
    <property type="term" value="P:carbohydrate derivative biosynthetic process"/>
    <property type="evidence" value="ECO:0007669"/>
    <property type="project" value="UniProtKB-ARBA"/>
</dbReference>
<protein>
    <recommendedName>
        <fullName evidence="1">D-inositol 3-phosphate glycosyltransferase</fullName>
    </recommendedName>
</protein>
<dbReference type="PATRIC" id="fig|582680.6.peg.3028"/>
<comment type="caution">
    <text evidence="5">The sequence shown here is derived from an EMBL/GenBank/DDBJ whole genome shotgun (WGS) entry which is preliminary data.</text>
</comment>
<dbReference type="InterPro" id="IPR028098">
    <property type="entry name" value="Glyco_trans_4-like_N"/>
</dbReference>
<gene>
    <name evidence="5" type="primary">mshA_3</name>
    <name evidence="5" type="ORF">RS86_02948</name>
</gene>
<dbReference type="EMBL" id="JYIX01000038">
    <property type="protein sequence ID" value="KJL31673.1"/>
    <property type="molecule type" value="Genomic_DNA"/>
</dbReference>
<dbReference type="GO" id="GO:0016758">
    <property type="term" value="F:hexosyltransferase activity"/>
    <property type="evidence" value="ECO:0007669"/>
    <property type="project" value="TreeGrafter"/>
</dbReference>
<keyword evidence="6" id="KW-1185">Reference proteome</keyword>